<reference evidence="8 9" key="1">
    <citation type="journal article" date="2020" name="J. Phycol.">
        <title>Comparative genome analysis reveals Cyanidiococcus gen. nov., a new extremophilic red algal genus sister to Cyanidioschyzon (Cyanidioschyzonaceae, Rhodophyta).</title>
        <authorList>
            <person name="Liu S.-L."/>
            <person name="Chiang Y.-R."/>
            <person name="Yoon H.S."/>
            <person name="Fu H.-Y."/>
        </authorList>
    </citation>
    <scope>NUCLEOTIDE SEQUENCE [LARGE SCALE GENOMIC DNA]</scope>
    <source>
        <strain evidence="8 9">THAL066</strain>
    </source>
</reference>
<feature type="transmembrane region" description="Helical" evidence="6">
    <location>
        <begin position="93"/>
        <end position="117"/>
    </location>
</feature>
<feature type="region of interest" description="Disordered" evidence="5">
    <location>
        <begin position="1"/>
        <end position="26"/>
    </location>
</feature>
<evidence type="ECO:0000256" key="5">
    <source>
        <dbReference type="SAM" id="MobiDB-lite"/>
    </source>
</evidence>
<feature type="transmembrane region" description="Helical" evidence="6">
    <location>
        <begin position="129"/>
        <end position="153"/>
    </location>
</feature>
<name>A0A7J7IP23_9RHOD</name>
<evidence type="ECO:0000256" key="4">
    <source>
        <dbReference type="ARBA" id="ARBA00023136"/>
    </source>
</evidence>
<feature type="transmembrane region" description="Helical" evidence="6">
    <location>
        <begin position="268"/>
        <end position="290"/>
    </location>
</feature>
<feature type="transmembrane region" description="Helical" evidence="6">
    <location>
        <begin position="686"/>
        <end position="706"/>
    </location>
</feature>
<feature type="transmembrane region" description="Helical" evidence="6">
    <location>
        <begin position="209"/>
        <end position="236"/>
    </location>
</feature>
<evidence type="ECO:0000256" key="2">
    <source>
        <dbReference type="ARBA" id="ARBA00022692"/>
    </source>
</evidence>
<dbReference type="AlphaFoldDB" id="A0A7J7IP23"/>
<accession>A0A7J7IP23</accession>
<feature type="transmembrane region" description="Helical" evidence="6">
    <location>
        <begin position="165"/>
        <end position="188"/>
    </location>
</feature>
<keyword evidence="9" id="KW-1185">Reference proteome</keyword>
<dbReference type="PANTHER" id="PTHR42744:SF1">
    <property type="entry name" value="BINDING-PROTEIN-DEPENDENT TRANSPORT SYSTEMS INNER MEMBRANE COMPONENT"/>
    <property type="match status" value="1"/>
</dbReference>
<evidence type="ECO:0000313" key="8">
    <source>
        <dbReference type="EMBL" id="KAF6004081.1"/>
    </source>
</evidence>
<gene>
    <name evidence="8" type="ORF">F1559_001229</name>
</gene>
<dbReference type="CDD" id="cd06261">
    <property type="entry name" value="TM_PBP2"/>
    <property type="match status" value="2"/>
</dbReference>
<feature type="transmembrane region" description="Helical" evidence="6">
    <location>
        <begin position="552"/>
        <end position="573"/>
    </location>
</feature>
<keyword evidence="3 6" id="KW-1133">Transmembrane helix</keyword>
<feature type="domain" description="ABC transmembrane type-1" evidence="7">
    <location>
        <begin position="94"/>
        <end position="289"/>
    </location>
</feature>
<evidence type="ECO:0000259" key="7">
    <source>
        <dbReference type="PROSITE" id="PS50928"/>
    </source>
</evidence>
<feature type="domain" description="ABC transmembrane type-1" evidence="7">
    <location>
        <begin position="514"/>
        <end position="705"/>
    </location>
</feature>
<dbReference type="OrthoDB" id="3727at2759"/>
<dbReference type="EMBL" id="VWRR01000004">
    <property type="protein sequence ID" value="KAF6004081.1"/>
    <property type="molecule type" value="Genomic_DNA"/>
</dbReference>
<dbReference type="GO" id="GO:0016020">
    <property type="term" value="C:membrane"/>
    <property type="evidence" value="ECO:0007669"/>
    <property type="project" value="UniProtKB-SubCell"/>
</dbReference>
<sequence length="720" mass="78477">MEHSDQAAASPSHDQRPAESVTGAPIREQLPRRQRATVLSALARPSAYRDGLVLLLLVVLAYALASTTTNAIMQRYDPSKVTISSDPKVLPVYGFQSVMRLLVAYGISLVFSMIYAYIAYRASFAAQMLLLIIDVLQSVPILAFVPAAVLGLIAMFPGQRLGVELAAILLLFTSMAWNMLLGFYQSLISIPPDLMEAARVLRLSAWRRFWLLEAPAGVCSLVWNSIISVSSGWFFLISIESFSLGPGREYRLPGLGSFLSEAADRGNMGAVSAGLLTVVGLIVCIDFLFWRPLIVWSERFKFSFNTNASVGAIGALQKGVSRGGTSSSPKLGADVSSTTEQSSAKRSTSAPRKFGVLQLLQRQNETEPARNATGLGTSHAIEDDAATLAEQGVIQQRELDSPRSIVFAYFQRSPLMRTLRQRFCSPLWQKFLDADRLWERTTRGTSGTLVLAWKRMNQPRLVLRIWNLAVYFMTISSVLLISGAAFVSFRVANHALRILHAISLQSWMTILGCAMFTFARVLIALVLSLLWTVPLGVAIGCSPALARVLQPLVQIAASVPATAVFPFLLLGLANLGGLGLQVGSILLMMLGTMWYILFNVIAGSAAIPTELWEADAIYNKASNPGWRYLILPGIFPYLITGIVTAVGGAWNASIVSEYVQFRGKILSTRGLGALISDAAARGDMPMLLAGTLVMAGLVLLTNRFVWAPLYKLARERYTLN</sequence>
<comment type="subcellular location">
    <subcellularLocation>
        <location evidence="1">Membrane</location>
        <topology evidence="1">Multi-pass membrane protein</topology>
    </subcellularLocation>
</comment>
<keyword evidence="4 6" id="KW-0472">Membrane</keyword>
<feature type="transmembrane region" description="Helical" evidence="6">
    <location>
        <begin position="465"/>
        <end position="487"/>
    </location>
</feature>
<dbReference type="PANTHER" id="PTHR42744">
    <property type="entry name" value="BINDING-PROTEIN-DEPENDENT TRANSPORT SYSTEMS INNER MEMBRANE COMPONENT"/>
    <property type="match status" value="1"/>
</dbReference>
<dbReference type="GO" id="GO:0055085">
    <property type="term" value="P:transmembrane transport"/>
    <property type="evidence" value="ECO:0007669"/>
    <property type="project" value="InterPro"/>
</dbReference>
<feature type="region of interest" description="Disordered" evidence="5">
    <location>
        <begin position="318"/>
        <end position="350"/>
    </location>
</feature>
<proteinExistence type="predicted"/>
<protein>
    <recommendedName>
        <fullName evidence="7">ABC transmembrane type-1 domain-containing protein</fullName>
    </recommendedName>
</protein>
<dbReference type="PROSITE" id="PS50928">
    <property type="entry name" value="ABC_TM1"/>
    <property type="match status" value="2"/>
</dbReference>
<feature type="transmembrane region" description="Helical" evidence="6">
    <location>
        <begin position="628"/>
        <end position="650"/>
    </location>
</feature>
<dbReference type="InterPro" id="IPR000515">
    <property type="entry name" value="MetI-like"/>
</dbReference>
<feature type="transmembrane region" description="Helical" evidence="6">
    <location>
        <begin position="52"/>
        <end position="73"/>
    </location>
</feature>
<evidence type="ECO:0000256" key="6">
    <source>
        <dbReference type="SAM" id="Phobius"/>
    </source>
</evidence>
<evidence type="ECO:0000256" key="3">
    <source>
        <dbReference type="ARBA" id="ARBA00022989"/>
    </source>
</evidence>
<feature type="transmembrane region" description="Helical" evidence="6">
    <location>
        <begin position="585"/>
        <end position="607"/>
    </location>
</feature>
<keyword evidence="2 6" id="KW-0812">Transmembrane</keyword>
<dbReference type="InterPro" id="IPR035906">
    <property type="entry name" value="MetI-like_sf"/>
</dbReference>
<dbReference type="Pfam" id="PF00528">
    <property type="entry name" value="BPD_transp_1"/>
    <property type="match status" value="2"/>
</dbReference>
<evidence type="ECO:0000256" key="1">
    <source>
        <dbReference type="ARBA" id="ARBA00004141"/>
    </source>
</evidence>
<comment type="caution">
    <text evidence="8">The sequence shown here is derived from an EMBL/GenBank/DDBJ whole genome shotgun (WGS) entry which is preliminary data.</text>
</comment>
<evidence type="ECO:0000313" key="9">
    <source>
        <dbReference type="Proteomes" id="UP000530660"/>
    </source>
</evidence>
<dbReference type="Gene3D" id="1.10.3720.10">
    <property type="entry name" value="MetI-like"/>
    <property type="match status" value="2"/>
</dbReference>
<dbReference type="SUPFAM" id="SSF161098">
    <property type="entry name" value="MetI-like"/>
    <property type="match status" value="2"/>
</dbReference>
<feature type="compositionally biased region" description="Polar residues" evidence="5">
    <location>
        <begin position="323"/>
        <end position="350"/>
    </location>
</feature>
<organism evidence="8 9">
    <name type="scientific">Cyanidiococcus yangmingshanensis</name>
    <dbReference type="NCBI Taxonomy" id="2690220"/>
    <lineage>
        <taxon>Eukaryota</taxon>
        <taxon>Rhodophyta</taxon>
        <taxon>Bangiophyceae</taxon>
        <taxon>Cyanidiales</taxon>
        <taxon>Cyanidiaceae</taxon>
        <taxon>Cyanidiococcus</taxon>
    </lineage>
</organism>
<feature type="transmembrane region" description="Helical" evidence="6">
    <location>
        <begin position="507"/>
        <end position="531"/>
    </location>
</feature>
<dbReference type="Proteomes" id="UP000530660">
    <property type="component" value="Unassembled WGS sequence"/>
</dbReference>